<dbReference type="RefSeq" id="WP_066473884.1">
    <property type="nucleotide sequence ID" value="NZ_CBCRUZ010000023.1"/>
</dbReference>
<evidence type="ECO:0000313" key="3">
    <source>
        <dbReference type="Proteomes" id="UP000887023"/>
    </source>
</evidence>
<dbReference type="EMBL" id="CP079105">
    <property type="protein sequence ID" value="QXQ12518.1"/>
    <property type="molecule type" value="Genomic_DNA"/>
</dbReference>
<evidence type="ECO:0000256" key="1">
    <source>
        <dbReference type="SAM" id="Coils"/>
    </source>
</evidence>
<keyword evidence="1" id="KW-0175">Coiled coil</keyword>
<dbReference type="Pfam" id="PF11382">
    <property type="entry name" value="MctB"/>
    <property type="match status" value="1"/>
</dbReference>
<dbReference type="Proteomes" id="UP000887023">
    <property type="component" value="Chromosome"/>
</dbReference>
<protein>
    <submittedName>
        <fullName evidence="2">Copper transporter</fullName>
    </submittedName>
</protein>
<keyword evidence="3" id="KW-1185">Reference proteome</keyword>
<sequence>MISLRQHAVSIAAIFLALAVGMVLGSQTLASGLLSGLRDDKSDLQHQVDDLQGTNNQLTHDLAAADEFNAATGGRVLHDALANRTVVVFSTPDADPGDVEGVTRAIVAAGGTSTGRVALTQAFVDPAEADRLRTAVTNVVPAGVQLRTGAIDQGSLSGDLLGAVLLLPDGQPPLPDPDRDLVLNTMSSGGFITFPDGPARPAQLAVVITGGATAPDSAGTADGSAADGNVGAVVARFAAALDGRGLGSVLAGRLGSALGSGPIAMVRADSALTAATSTVDDVNRAAGRISTVLALQEQATGGSGRYGTGPKATAVTVGAAPAGGQPPA</sequence>
<reference evidence="2" key="1">
    <citation type="submission" date="2021-07" db="EMBL/GenBank/DDBJ databases">
        <title>Candidatus Kaistella beijingensis sp. nov. isolated from a municipal wastewater treatment plant is involved in sludge foaming.</title>
        <authorList>
            <person name="Song Y."/>
            <person name="Liu S.-J."/>
        </authorList>
    </citation>
    <scope>NUCLEOTIDE SEQUENCE</scope>
    <source>
        <strain evidence="2">DSM 43998</strain>
    </source>
</reference>
<gene>
    <name evidence="2" type="ORF">KV203_11045</name>
</gene>
<dbReference type="InterPro" id="IPR021522">
    <property type="entry name" value="MctB"/>
</dbReference>
<feature type="coiled-coil region" evidence="1">
    <location>
        <begin position="34"/>
        <end position="61"/>
    </location>
</feature>
<accession>A0ABX8S3V7</accession>
<name>A0ABX8S3V7_9ACTN</name>
<evidence type="ECO:0000313" key="2">
    <source>
        <dbReference type="EMBL" id="QXQ12518.1"/>
    </source>
</evidence>
<proteinExistence type="predicted"/>
<organism evidence="2 3">
    <name type="scientific">Skermania pinensis</name>
    <dbReference type="NCBI Taxonomy" id="39122"/>
    <lineage>
        <taxon>Bacteria</taxon>
        <taxon>Bacillati</taxon>
        <taxon>Actinomycetota</taxon>
        <taxon>Actinomycetes</taxon>
        <taxon>Mycobacteriales</taxon>
        <taxon>Gordoniaceae</taxon>
        <taxon>Skermania</taxon>
    </lineage>
</organism>